<feature type="transmembrane region" description="Helical" evidence="3">
    <location>
        <begin position="640"/>
        <end position="659"/>
    </location>
</feature>
<keyword evidence="1" id="KW-0343">GTPase activation</keyword>
<evidence type="ECO:0000259" key="4">
    <source>
        <dbReference type="PROSITE" id="PS50086"/>
    </source>
</evidence>
<dbReference type="InterPro" id="IPR045913">
    <property type="entry name" value="TBC20/Gyp8-like"/>
</dbReference>
<dbReference type="Gene3D" id="1.10.472.80">
    <property type="entry name" value="Ypt/Rab-GAP domain of gyp1p, domain 3"/>
    <property type="match status" value="1"/>
</dbReference>
<evidence type="ECO:0000256" key="2">
    <source>
        <dbReference type="SAM" id="MobiDB-lite"/>
    </source>
</evidence>
<feature type="compositionally biased region" description="Pro residues" evidence="2">
    <location>
        <begin position="438"/>
        <end position="461"/>
    </location>
</feature>
<evidence type="ECO:0000256" key="1">
    <source>
        <dbReference type="ARBA" id="ARBA00022468"/>
    </source>
</evidence>
<feature type="region of interest" description="Disordered" evidence="2">
    <location>
        <begin position="274"/>
        <end position="488"/>
    </location>
</feature>
<keyword evidence="3" id="KW-1133">Transmembrane helix</keyword>
<evidence type="ECO:0000256" key="3">
    <source>
        <dbReference type="SAM" id="Phobius"/>
    </source>
</evidence>
<dbReference type="GO" id="GO:0005789">
    <property type="term" value="C:endoplasmic reticulum membrane"/>
    <property type="evidence" value="ECO:0007669"/>
    <property type="project" value="TreeGrafter"/>
</dbReference>
<feature type="compositionally biased region" description="Basic and acidic residues" evidence="2">
    <location>
        <begin position="328"/>
        <end position="340"/>
    </location>
</feature>
<feature type="region of interest" description="Disordered" evidence="2">
    <location>
        <begin position="554"/>
        <end position="622"/>
    </location>
</feature>
<dbReference type="PANTHER" id="PTHR20913:SF7">
    <property type="entry name" value="RE60063P"/>
    <property type="match status" value="1"/>
</dbReference>
<dbReference type="SUPFAM" id="SSF47923">
    <property type="entry name" value="Ypt/Rab-GAP domain of gyp1p"/>
    <property type="match status" value="2"/>
</dbReference>
<keyword evidence="3" id="KW-0472">Membrane</keyword>
<dbReference type="OrthoDB" id="206700at2759"/>
<proteinExistence type="predicted"/>
<feature type="domain" description="Rab-GAP TBC" evidence="4">
    <location>
        <begin position="39"/>
        <end position="225"/>
    </location>
</feature>
<keyword evidence="6" id="KW-1185">Reference proteome</keyword>
<organism evidence="5 6">
    <name type="scientific">Bondarzewia mesenterica</name>
    <dbReference type="NCBI Taxonomy" id="1095465"/>
    <lineage>
        <taxon>Eukaryota</taxon>
        <taxon>Fungi</taxon>
        <taxon>Dikarya</taxon>
        <taxon>Basidiomycota</taxon>
        <taxon>Agaricomycotina</taxon>
        <taxon>Agaricomycetes</taxon>
        <taxon>Russulales</taxon>
        <taxon>Bondarzewiaceae</taxon>
        <taxon>Bondarzewia</taxon>
    </lineage>
</organism>
<dbReference type="Pfam" id="PF00566">
    <property type="entry name" value="RabGAP-TBC"/>
    <property type="match status" value="1"/>
</dbReference>
<dbReference type="Gene3D" id="1.10.8.1310">
    <property type="match status" value="1"/>
</dbReference>
<dbReference type="GO" id="GO:0005096">
    <property type="term" value="F:GTPase activator activity"/>
    <property type="evidence" value="ECO:0007669"/>
    <property type="project" value="UniProtKB-KW"/>
</dbReference>
<dbReference type="PROSITE" id="PS50086">
    <property type="entry name" value="TBC_RABGAP"/>
    <property type="match status" value="1"/>
</dbReference>
<dbReference type="SMART" id="SM00164">
    <property type="entry name" value="TBC"/>
    <property type="match status" value="1"/>
</dbReference>
<sequence>MASEPDDDAPPLLPSHDKFSAEAGALDWDALRQRSLAPGGFGKDRAAIWPRLLQVDVVELAYGVREKDTITHPDERQIRLDTDRSFVLYPVEENVGDRVQRQQELNELITALFRRHPGLSYFQGYHDIITVLFLTLPPVVQLQACEKLSLHRLRDSMGRTLEPLLGLLRILLRLLRLADPTYAALLEEQSPLPYPALSHLLTLFAHDVPSLPLAQHIFDYLLTRPPIAVVYLAAAVILARREEVIKLEKEGEEGMIHSVLSGLPQLIDEVEPENVAQEDKAKEEDTGLQTRTPETGGGSEAVSSPESPSVQVQIEEQPLADESTLVDIVREQHADVTHDDEMQEEREIDDTEMTLADSSSPVPILKELSSSLFPALDDFPPPPAATRKEFTSSPDATVVGSSPSPAPESEEDSSSSPADKEDDVSFPAPAPYQSTSPTPSPPDFGEPPLPPHLIHPRPTPASHPSSPSKRAPESIPLPPSPRPAQSLTAFLTHADTHLSLFPPSHPKLRLAQTMGPASVVHTWSEHSTYQSVKPISDSEAEGLVVRAEDIVFPYAESDSDKDEDEGEYSDASGEEGEASDEGERPRGWFGLRLRRRHQHGRGKEKEGKEKEKEERPRAHRRKLHKRRRALFHALMLERRAMLAGAALVLGIAMAVSLYGGRTRSGAVTMGLESAGRVVSAVVGVGFKGAVWGGGA</sequence>
<dbReference type="Proteomes" id="UP000310158">
    <property type="component" value="Unassembled WGS sequence"/>
</dbReference>
<dbReference type="InterPro" id="IPR000195">
    <property type="entry name" value="Rab-GAP-TBC_dom"/>
</dbReference>
<gene>
    <name evidence="5" type="ORF">EW146_g3168</name>
</gene>
<protein>
    <recommendedName>
        <fullName evidence="4">Rab-GAP TBC domain-containing protein</fullName>
    </recommendedName>
</protein>
<keyword evidence="3" id="KW-0812">Transmembrane</keyword>
<name>A0A4S4M4B2_9AGAM</name>
<evidence type="ECO:0000313" key="5">
    <source>
        <dbReference type="EMBL" id="THH17700.1"/>
    </source>
</evidence>
<evidence type="ECO:0000313" key="6">
    <source>
        <dbReference type="Proteomes" id="UP000310158"/>
    </source>
</evidence>
<reference evidence="5 6" key="1">
    <citation type="submission" date="2019-02" db="EMBL/GenBank/DDBJ databases">
        <title>Genome sequencing of the rare red list fungi Bondarzewia mesenterica.</title>
        <authorList>
            <person name="Buettner E."/>
            <person name="Kellner H."/>
        </authorList>
    </citation>
    <scope>NUCLEOTIDE SEQUENCE [LARGE SCALE GENOMIC DNA]</scope>
    <source>
        <strain evidence="5 6">DSM 108281</strain>
    </source>
</reference>
<dbReference type="GO" id="GO:0006888">
    <property type="term" value="P:endoplasmic reticulum to Golgi vesicle-mediated transport"/>
    <property type="evidence" value="ECO:0007669"/>
    <property type="project" value="TreeGrafter"/>
</dbReference>
<comment type="caution">
    <text evidence="5">The sequence shown here is derived from an EMBL/GenBank/DDBJ whole genome shotgun (WGS) entry which is preliminary data.</text>
</comment>
<feature type="compositionally biased region" description="Acidic residues" evidence="2">
    <location>
        <begin position="557"/>
        <end position="580"/>
    </location>
</feature>
<feature type="compositionally biased region" description="Low complexity" evidence="2">
    <location>
        <begin position="300"/>
        <end position="313"/>
    </location>
</feature>
<accession>A0A4S4M4B2</accession>
<dbReference type="EMBL" id="SGPL01000100">
    <property type="protein sequence ID" value="THH17700.1"/>
    <property type="molecule type" value="Genomic_DNA"/>
</dbReference>
<dbReference type="InterPro" id="IPR035969">
    <property type="entry name" value="Rab-GAP_TBC_sf"/>
</dbReference>
<dbReference type="PANTHER" id="PTHR20913">
    <property type="entry name" value="TBC1 DOMAIN FAMILY MEMBER 20/GTPASE"/>
    <property type="match status" value="1"/>
</dbReference>
<feature type="compositionally biased region" description="Basic and acidic residues" evidence="2">
    <location>
        <begin position="601"/>
        <end position="616"/>
    </location>
</feature>
<dbReference type="AlphaFoldDB" id="A0A4S4M4B2"/>
<feature type="compositionally biased region" description="Acidic residues" evidence="2">
    <location>
        <begin position="341"/>
        <end position="352"/>
    </location>
</feature>